<feature type="region of interest" description="Disordered" evidence="10">
    <location>
        <begin position="1"/>
        <end position="54"/>
    </location>
</feature>
<dbReference type="GO" id="GO:0007005">
    <property type="term" value="P:mitochondrion organization"/>
    <property type="evidence" value="ECO:0007669"/>
    <property type="project" value="InterPro"/>
</dbReference>
<keyword evidence="7" id="KW-0496">Mitochondrion</keyword>
<dbReference type="InterPro" id="IPR012571">
    <property type="entry name" value="Mdm31/Mdm32"/>
</dbReference>
<evidence type="ECO:0000256" key="7">
    <source>
        <dbReference type="ARBA" id="ARBA00023128"/>
    </source>
</evidence>
<comment type="function">
    <text evidence="9">Involved in the organization of the mitochondrial membranes and the global structure of the mitochondria. Also required for mitochondrial distribution and mobility as well as for the maintenance of mitochondrial DNA nucleoids structures.</text>
</comment>
<evidence type="ECO:0000256" key="5">
    <source>
        <dbReference type="ARBA" id="ARBA00022946"/>
    </source>
</evidence>
<gene>
    <name evidence="11" type="ORF">B0A55_08966</name>
</gene>
<evidence type="ECO:0000256" key="2">
    <source>
        <dbReference type="ARBA" id="ARBA00005687"/>
    </source>
</evidence>
<comment type="similarity">
    <text evidence="2">Belongs to the MDM31/MDM32 family.</text>
</comment>
<dbReference type="Proteomes" id="UP000309340">
    <property type="component" value="Unassembled WGS sequence"/>
</dbReference>
<evidence type="ECO:0000313" key="12">
    <source>
        <dbReference type="Proteomes" id="UP000309340"/>
    </source>
</evidence>
<sequence>MLLPRIHPTASAQRRGKSDARRLRADKADEAARKTSEQSVTGAKAATDSSASSGQKILDRLPSIHRPTKEELLGAATGFWHRLQIRFKWFSIRSVRPFNSDEIGAFLSWIFWGHVLWVVIGTTTFVSLAIWAINTVFAQETLAGWVGNYLTKSSGVKIVFENAIVPTWRDGVITFNNVFVSRRPGRLDKRERSVSKGSSTTAATAAAAAAHAALVEKSSQAAGAAEDDGNYTQFDVTIDKVNVTLSFTKWFNGKGLLHDVEIRGVRGVLDRTNVFPTGEKRDPKSYRHTHNLGDFEIDSFKMEDVLLTVYQPKNFRPFTVSVYNCELPRLRKQWLFYDFMSANNMSGSFDDSLFTVHPRQIHGVTGAALVDGQVEDKDGQWKKHSRLRIDGLSIDHLNRGVEGPFSWIHEGNVDIVADVMFPHDEDEGIAKVMSGLYDQLEATVASASHQLPGHRPSPDATTIHHDSNDSRTISTTSSPNPADQEDTTPLLILDLRVHLNDVRASVPLFPKHLSYTNSALTRPIVAYINSRPHTCIPITCRIIKHQHEFDGSWTVFDSGLLEDLSREVYEAFVMDIQDERVRGRRMRKVGVWGLRVVAQALFLGLAGQLA</sequence>
<dbReference type="OrthoDB" id="17678at2759"/>
<keyword evidence="3" id="KW-0812">Transmembrane</keyword>
<feature type="compositionally biased region" description="Polar residues" evidence="10">
    <location>
        <begin position="470"/>
        <end position="481"/>
    </location>
</feature>
<evidence type="ECO:0000256" key="8">
    <source>
        <dbReference type="ARBA" id="ARBA00023136"/>
    </source>
</evidence>
<comment type="caution">
    <text evidence="11">The sequence shown here is derived from an EMBL/GenBank/DDBJ whole genome shotgun (WGS) entry which is preliminary data.</text>
</comment>
<accession>A0A4U0X1T9</accession>
<feature type="compositionally biased region" description="Polar residues" evidence="10">
    <location>
        <begin position="37"/>
        <end position="54"/>
    </location>
</feature>
<protein>
    <recommendedName>
        <fullName evidence="13">Mitochondrial distribution and morphology protein 31</fullName>
    </recommendedName>
</protein>
<keyword evidence="12" id="KW-1185">Reference proteome</keyword>
<feature type="region of interest" description="Disordered" evidence="10">
    <location>
        <begin position="447"/>
        <end position="486"/>
    </location>
</feature>
<dbReference type="PANTHER" id="PTHR31068:SF0">
    <property type="entry name" value="MITOCHONDRIAL DISTRIBUTION AND MORPHOLOGY PROTEIN 31"/>
    <property type="match status" value="1"/>
</dbReference>
<dbReference type="EMBL" id="NAJQ01000463">
    <property type="protein sequence ID" value="TKA69166.1"/>
    <property type="molecule type" value="Genomic_DNA"/>
</dbReference>
<evidence type="ECO:0000256" key="10">
    <source>
        <dbReference type="SAM" id="MobiDB-lite"/>
    </source>
</evidence>
<evidence type="ECO:0000256" key="9">
    <source>
        <dbReference type="ARBA" id="ARBA00025191"/>
    </source>
</evidence>
<dbReference type="STRING" id="329884.A0A4U0X1T9"/>
<dbReference type="PANTHER" id="PTHR31068">
    <property type="entry name" value="MITOCHONDRIAL DISTRIBUTION AND MORPHOLOGY PROTEIN 31"/>
    <property type="match status" value="1"/>
</dbReference>
<evidence type="ECO:0000256" key="4">
    <source>
        <dbReference type="ARBA" id="ARBA00022792"/>
    </source>
</evidence>
<evidence type="ECO:0000256" key="3">
    <source>
        <dbReference type="ARBA" id="ARBA00022692"/>
    </source>
</evidence>
<proteinExistence type="inferred from homology"/>
<evidence type="ECO:0000313" key="11">
    <source>
        <dbReference type="EMBL" id="TKA69166.1"/>
    </source>
</evidence>
<dbReference type="GO" id="GO:0005743">
    <property type="term" value="C:mitochondrial inner membrane"/>
    <property type="evidence" value="ECO:0007669"/>
    <property type="project" value="UniProtKB-SubCell"/>
</dbReference>
<comment type="subcellular location">
    <subcellularLocation>
        <location evidence="1">Mitochondrion inner membrane</location>
    </subcellularLocation>
</comment>
<organism evidence="11 12">
    <name type="scientific">Friedmanniomyces simplex</name>
    <dbReference type="NCBI Taxonomy" id="329884"/>
    <lineage>
        <taxon>Eukaryota</taxon>
        <taxon>Fungi</taxon>
        <taxon>Dikarya</taxon>
        <taxon>Ascomycota</taxon>
        <taxon>Pezizomycotina</taxon>
        <taxon>Dothideomycetes</taxon>
        <taxon>Dothideomycetidae</taxon>
        <taxon>Mycosphaerellales</taxon>
        <taxon>Teratosphaeriaceae</taxon>
        <taxon>Friedmanniomyces</taxon>
    </lineage>
</organism>
<dbReference type="GO" id="GO:0000001">
    <property type="term" value="P:mitochondrion inheritance"/>
    <property type="evidence" value="ECO:0007669"/>
    <property type="project" value="InterPro"/>
</dbReference>
<dbReference type="Pfam" id="PF08118">
    <property type="entry name" value="MDM31_MDM32"/>
    <property type="match status" value="1"/>
</dbReference>
<keyword evidence="5" id="KW-0809">Transit peptide</keyword>
<keyword evidence="8" id="KW-0472">Membrane</keyword>
<dbReference type="AlphaFoldDB" id="A0A4U0X1T9"/>
<evidence type="ECO:0008006" key="13">
    <source>
        <dbReference type="Google" id="ProtNLM"/>
    </source>
</evidence>
<feature type="compositionally biased region" description="Basic and acidic residues" evidence="10">
    <location>
        <begin position="16"/>
        <end position="36"/>
    </location>
</feature>
<name>A0A4U0X1T9_9PEZI</name>
<evidence type="ECO:0000256" key="1">
    <source>
        <dbReference type="ARBA" id="ARBA00004273"/>
    </source>
</evidence>
<evidence type="ECO:0000256" key="6">
    <source>
        <dbReference type="ARBA" id="ARBA00022989"/>
    </source>
</evidence>
<reference evidence="11 12" key="1">
    <citation type="submission" date="2017-03" db="EMBL/GenBank/DDBJ databases">
        <title>Genomes of endolithic fungi from Antarctica.</title>
        <authorList>
            <person name="Coleine C."/>
            <person name="Masonjones S."/>
            <person name="Stajich J.E."/>
        </authorList>
    </citation>
    <scope>NUCLEOTIDE SEQUENCE [LARGE SCALE GENOMIC DNA]</scope>
    <source>
        <strain evidence="11 12">CCFEE 5184</strain>
    </source>
</reference>
<keyword evidence="4" id="KW-0999">Mitochondrion inner membrane</keyword>
<keyword evidence="6" id="KW-1133">Transmembrane helix</keyword>